<sequence>MHYYTDVLKRYADFDGRARRQEYWMFVLWNIPVVVVLMVIDFALDSYPVITWIYTLAVFLPSLGVSVRRLHDTGKSGWWYLISLIPFIGGIWMIILMATEGNRGANQYGEDPKQVVAA</sequence>
<protein>
    <submittedName>
        <fullName evidence="2">Aminopeptidase</fullName>
    </submittedName>
</protein>
<comment type="caution">
    <text evidence="2">The sequence shown here is derived from an EMBL/GenBank/DDBJ whole genome shotgun (WGS) entry which is preliminary data.</text>
</comment>
<evidence type="ECO:0000256" key="1">
    <source>
        <dbReference type="SAM" id="Phobius"/>
    </source>
</evidence>
<keyword evidence="1" id="KW-0472">Membrane</keyword>
<accession>A0ABQ3EY26</accession>
<evidence type="ECO:0000313" key="2">
    <source>
        <dbReference type="EMBL" id="GHB60781.1"/>
    </source>
</evidence>
<organism evidence="2 3">
    <name type="scientific">Streptomyces cirratus</name>
    <dbReference type="NCBI Taxonomy" id="68187"/>
    <lineage>
        <taxon>Bacteria</taxon>
        <taxon>Bacillati</taxon>
        <taxon>Actinomycetota</taxon>
        <taxon>Actinomycetes</taxon>
        <taxon>Kitasatosporales</taxon>
        <taxon>Streptomycetaceae</taxon>
        <taxon>Streptomyces</taxon>
    </lineage>
</organism>
<keyword evidence="2" id="KW-0645">Protease</keyword>
<dbReference type="Proteomes" id="UP000642673">
    <property type="component" value="Unassembled WGS sequence"/>
</dbReference>
<keyword evidence="2" id="KW-0031">Aminopeptidase</keyword>
<reference evidence="3" key="1">
    <citation type="journal article" date="2019" name="Int. J. Syst. Evol. Microbiol.">
        <title>The Global Catalogue of Microorganisms (GCM) 10K type strain sequencing project: providing services to taxonomists for standard genome sequencing and annotation.</title>
        <authorList>
            <consortium name="The Broad Institute Genomics Platform"/>
            <consortium name="The Broad Institute Genome Sequencing Center for Infectious Disease"/>
            <person name="Wu L."/>
            <person name="Ma J."/>
        </authorList>
    </citation>
    <scope>NUCLEOTIDE SEQUENCE [LARGE SCALE GENOMIC DNA]</scope>
    <source>
        <strain evidence="3">JCM 4738</strain>
    </source>
</reference>
<dbReference type="RefSeq" id="WP_190184955.1">
    <property type="nucleotide sequence ID" value="NZ_BMVP01000005.1"/>
</dbReference>
<dbReference type="PANTHER" id="PTHR34980">
    <property type="entry name" value="INNER MEMBRANE PROTEIN-RELATED-RELATED"/>
    <property type="match status" value="1"/>
</dbReference>
<feature type="transmembrane region" description="Helical" evidence="1">
    <location>
        <begin position="49"/>
        <end position="67"/>
    </location>
</feature>
<keyword evidence="2" id="KW-0378">Hydrolase</keyword>
<gene>
    <name evidence="2" type="ORF">GCM10010347_33540</name>
</gene>
<keyword evidence="1" id="KW-0812">Transmembrane</keyword>
<dbReference type="PANTHER" id="PTHR34980:SF2">
    <property type="entry name" value="INNER MEMBRANE PROTEIN YHAH-RELATED"/>
    <property type="match status" value="1"/>
</dbReference>
<dbReference type="InterPro" id="IPR008523">
    <property type="entry name" value="DUF805"/>
</dbReference>
<feature type="transmembrane region" description="Helical" evidence="1">
    <location>
        <begin position="23"/>
        <end position="43"/>
    </location>
</feature>
<dbReference type="GO" id="GO:0004177">
    <property type="term" value="F:aminopeptidase activity"/>
    <property type="evidence" value="ECO:0007669"/>
    <property type="project" value="UniProtKB-KW"/>
</dbReference>
<evidence type="ECO:0000313" key="3">
    <source>
        <dbReference type="Proteomes" id="UP000642673"/>
    </source>
</evidence>
<dbReference type="EMBL" id="BMVP01000005">
    <property type="protein sequence ID" value="GHB60781.1"/>
    <property type="molecule type" value="Genomic_DNA"/>
</dbReference>
<proteinExistence type="predicted"/>
<dbReference type="Pfam" id="PF05656">
    <property type="entry name" value="DUF805"/>
    <property type="match status" value="1"/>
</dbReference>
<name>A0ABQ3EY26_9ACTN</name>
<feature type="transmembrane region" description="Helical" evidence="1">
    <location>
        <begin position="79"/>
        <end position="98"/>
    </location>
</feature>
<keyword evidence="3" id="KW-1185">Reference proteome</keyword>
<keyword evidence="1" id="KW-1133">Transmembrane helix</keyword>